<evidence type="ECO:0000256" key="1">
    <source>
        <dbReference type="ARBA" id="ARBA00006328"/>
    </source>
</evidence>
<keyword evidence="5" id="KW-1185">Reference proteome</keyword>
<accession>A0A9P4M5A8</accession>
<feature type="domain" description="NmrA-like" evidence="3">
    <location>
        <begin position="1"/>
        <end position="277"/>
    </location>
</feature>
<dbReference type="Proteomes" id="UP000799772">
    <property type="component" value="Unassembled WGS sequence"/>
</dbReference>
<dbReference type="InterPro" id="IPR036291">
    <property type="entry name" value="NAD(P)-bd_dom_sf"/>
</dbReference>
<reference evidence="4" key="1">
    <citation type="journal article" date="2020" name="Stud. Mycol.">
        <title>101 Dothideomycetes genomes: a test case for predicting lifestyles and emergence of pathogens.</title>
        <authorList>
            <person name="Haridas S."/>
            <person name="Albert R."/>
            <person name="Binder M."/>
            <person name="Bloem J."/>
            <person name="Labutti K."/>
            <person name="Salamov A."/>
            <person name="Andreopoulos B."/>
            <person name="Baker S."/>
            <person name="Barry K."/>
            <person name="Bills G."/>
            <person name="Bluhm B."/>
            <person name="Cannon C."/>
            <person name="Castanera R."/>
            <person name="Culley D."/>
            <person name="Daum C."/>
            <person name="Ezra D."/>
            <person name="Gonzalez J."/>
            <person name="Henrissat B."/>
            <person name="Kuo A."/>
            <person name="Liang C."/>
            <person name="Lipzen A."/>
            <person name="Lutzoni F."/>
            <person name="Magnuson J."/>
            <person name="Mondo S."/>
            <person name="Nolan M."/>
            <person name="Ohm R."/>
            <person name="Pangilinan J."/>
            <person name="Park H.-J."/>
            <person name="Ramirez L."/>
            <person name="Alfaro M."/>
            <person name="Sun H."/>
            <person name="Tritt A."/>
            <person name="Yoshinaga Y."/>
            <person name="Zwiers L.-H."/>
            <person name="Turgeon B."/>
            <person name="Goodwin S."/>
            <person name="Spatafora J."/>
            <person name="Crous P."/>
            <person name="Grigoriev I."/>
        </authorList>
    </citation>
    <scope>NUCLEOTIDE SEQUENCE</scope>
    <source>
        <strain evidence="4">CBS 133067</strain>
    </source>
</reference>
<dbReference type="Pfam" id="PF05368">
    <property type="entry name" value="NmrA"/>
    <property type="match status" value="1"/>
</dbReference>
<protein>
    <submittedName>
        <fullName evidence="4">NAD(P)-binding protein</fullName>
    </submittedName>
</protein>
<dbReference type="AlphaFoldDB" id="A0A9P4M5A8"/>
<proteinExistence type="inferred from homology"/>
<sequence>MSKVVLITGATGKQGGATIDALLASPRASEFTILGVTRNPSSPSAQKLLSKGSNVKVIKGDLNDCSGIFEAAKNEVSESVWGVFSVQIPMGNGQTVETEEKQGKALVDEALKNGVKHFVYTSVDRQGDKSYDNPTSVPHFVSKHNIEHHLVDSTKGTDMGWTILRPTAFFEGIAPGMMGRVFVATFRMVLKDRPVQFISVPDIGHFAAEAFLNPDKFNGRAISLAGDELTFAQIQQIFKEKTGTDLPESYSIFATLLLWMVKEVNIMMKWFHDEGYGVDIPALRKEYPGLMDFGSYLEKRSGFEIKK</sequence>
<evidence type="ECO:0000259" key="3">
    <source>
        <dbReference type="Pfam" id="PF05368"/>
    </source>
</evidence>
<dbReference type="PANTHER" id="PTHR42748:SF7">
    <property type="entry name" value="NMRA LIKE REDOX SENSOR 1-RELATED"/>
    <property type="match status" value="1"/>
</dbReference>
<keyword evidence="2" id="KW-0521">NADP</keyword>
<dbReference type="InterPro" id="IPR051164">
    <property type="entry name" value="NmrA-like_oxidored"/>
</dbReference>
<dbReference type="Gene3D" id="3.90.25.10">
    <property type="entry name" value="UDP-galactose 4-epimerase, domain 1"/>
    <property type="match status" value="1"/>
</dbReference>
<dbReference type="GO" id="GO:0005634">
    <property type="term" value="C:nucleus"/>
    <property type="evidence" value="ECO:0007669"/>
    <property type="project" value="TreeGrafter"/>
</dbReference>
<organism evidence="4 5">
    <name type="scientific">Rhizodiscina lignyota</name>
    <dbReference type="NCBI Taxonomy" id="1504668"/>
    <lineage>
        <taxon>Eukaryota</taxon>
        <taxon>Fungi</taxon>
        <taxon>Dikarya</taxon>
        <taxon>Ascomycota</taxon>
        <taxon>Pezizomycotina</taxon>
        <taxon>Dothideomycetes</taxon>
        <taxon>Pleosporomycetidae</taxon>
        <taxon>Aulographales</taxon>
        <taxon>Rhizodiscinaceae</taxon>
        <taxon>Rhizodiscina</taxon>
    </lineage>
</organism>
<dbReference type="SUPFAM" id="SSF51735">
    <property type="entry name" value="NAD(P)-binding Rossmann-fold domains"/>
    <property type="match status" value="1"/>
</dbReference>
<dbReference type="CDD" id="cd05251">
    <property type="entry name" value="NmrA_like_SDR_a"/>
    <property type="match status" value="1"/>
</dbReference>
<evidence type="ECO:0000313" key="4">
    <source>
        <dbReference type="EMBL" id="KAF2098576.1"/>
    </source>
</evidence>
<dbReference type="Gene3D" id="3.40.50.720">
    <property type="entry name" value="NAD(P)-binding Rossmann-like Domain"/>
    <property type="match status" value="1"/>
</dbReference>
<evidence type="ECO:0000313" key="5">
    <source>
        <dbReference type="Proteomes" id="UP000799772"/>
    </source>
</evidence>
<comment type="caution">
    <text evidence="4">The sequence shown here is derived from an EMBL/GenBank/DDBJ whole genome shotgun (WGS) entry which is preliminary data.</text>
</comment>
<dbReference type="PANTHER" id="PTHR42748">
    <property type="entry name" value="NITROGEN METABOLITE REPRESSION PROTEIN NMRA FAMILY MEMBER"/>
    <property type="match status" value="1"/>
</dbReference>
<gene>
    <name evidence="4" type="ORF">NA57DRAFT_56233</name>
</gene>
<dbReference type="InterPro" id="IPR008030">
    <property type="entry name" value="NmrA-like"/>
</dbReference>
<dbReference type="OrthoDB" id="9997102at2759"/>
<comment type="similarity">
    <text evidence="1">Belongs to the NmrA-type oxidoreductase family.</text>
</comment>
<dbReference type="FunFam" id="3.40.50.720:FF:000528">
    <property type="entry name" value="Nucleoside-diphosphate-sugar epimerase family protein"/>
    <property type="match status" value="1"/>
</dbReference>
<evidence type="ECO:0000256" key="2">
    <source>
        <dbReference type="ARBA" id="ARBA00022857"/>
    </source>
</evidence>
<name>A0A9P4M5A8_9PEZI</name>
<dbReference type="EMBL" id="ML978126">
    <property type="protein sequence ID" value="KAF2098576.1"/>
    <property type="molecule type" value="Genomic_DNA"/>
</dbReference>